<protein>
    <submittedName>
        <fullName evidence="1">Uncharacterized protein</fullName>
    </submittedName>
</protein>
<keyword evidence="2" id="KW-1185">Reference proteome</keyword>
<sequence length="40" mass="3722">MVSTSSVVLGGVVAAAEGIYVVGTSARSNIGGAIGALDAT</sequence>
<dbReference type="KEGG" id="samy:DB32_006130"/>
<proteinExistence type="predicted"/>
<dbReference type="AlphaFoldDB" id="A0A0F6W6U0"/>
<gene>
    <name evidence="1" type="ORF">DB32_006130</name>
</gene>
<accession>A0A0F6W6U0</accession>
<name>A0A0F6W6U0_9BACT</name>
<organism evidence="1 2">
    <name type="scientific">Sandaracinus amylolyticus</name>
    <dbReference type="NCBI Taxonomy" id="927083"/>
    <lineage>
        <taxon>Bacteria</taxon>
        <taxon>Pseudomonadati</taxon>
        <taxon>Myxococcota</taxon>
        <taxon>Polyangia</taxon>
        <taxon>Polyangiales</taxon>
        <taxon>Sandaracinaceae</taxon>
        <taxon>Sandaracinus</taxon>
    </lineage>
</organism>
<evidence type="ECO:0000313" key="1">
    <source>
        <dbReference type="EMBL" id="AKF08981.1"/>
    </source>
</evidence>
<dbReference type="EMBL" id="CP011125">
    <property type="protein sequence ID" value="AKF08981.1"/>
    <property type="molecule type" value="Genomic_DNA"/>
</dbReference>
<evidence type="ECO:0000313" key="2">
    <source>
        <dbReference type="Proteomes" id="UP000034883"/>
    </source>
</evidence>
<dbReference type="Proteomes" id="UP000034883">
    <property type="component" value="Chromosome"/>
</dbReference>
<reference evidence="1 2" key="1">
    <citation type="submission" date="2015-03" db="EMBL/GenBank/DDBJ databases">
        <title>Genome assembly of Sandaracinus amylolyticus DSM 53668.</title>
        <authorList>
            <person name="Sharma G."/>
            <person name="Subramanian S."/>
        </authorList>
    </citation>
    <scope>NUCLEOTIDE SEQUENCE [LARGE SCALE GENOMIC DNA]</scope>
    <source>
        <strain evidence="1 2">DSM 53668</strain>
    </source>
</reference>